<sequence>MPGVVAICGAGNLGRRHLEGTLNSGQVDAVHVYDIIEGAFAACEQVVGDLGAGGAEGVLHRSLG</sequence>
<gene>
    <name evidence="1" type="ORF">METZ01_LOCUS234259</name>
</gene>
<name>A0A382H2R1_9ZZZZ</name>
<evidence type="ECO:0008006" key="2">
    <source>
        <dbReference type="Google" id="ProtNLM"/>
    </source>
</evidence>
<feature type="non-terminal residue" evidence="1">
    <location>
        <position position="64"/>
    </location>
</feature>
<dbReference type="AlphaFoldDB" id="A0A382H2R1"/>
<organism evidence="1">
    <name type="scientific">marine metagenome</name>
    <dbReference type="NCBI Taxonomy" id="408172"/>
    <lineage>
        <taxon>unclassified sequences</taxon>
        <taxon>metagenomes</taxon>
        <taxon>ecological metagenomes</taxon>
    </lineage>
</organism>
<evidence type="ECO:0000313" key="1">
    <source>
        <dbReference type="EMBL" id="SVB81405.1"/>
    </source>
</evidence>
<dbReference type="SUPFAM" id="SSF51735">
    <property type="entry name" value="NAD(P)-binding Rossmann-fold domains"/>
    <property type="match status" value="1"/>
</dbReference>
<protein>
    <recommendedName>
        <fullName evidence="2">Gfo/Idh/MocA-like oxidoreductase N-terminal domain-containing protein</fullName>
    </recommendedName>
</protein>
<dbReference type="InterPro" id="IPR036291">
    <property type="entry name" value="NAD(P)-bd_dom_sf"/>
</dbReference>
<proteinExistence type="predicted"/>
<reference evidence="1" key="1">
    <citation type="submission" date="2018-05" db="EMBL/GenBank/DDBJ databases">
        <authorList>
            <person name="Lanie J.A."/>
            <person name="Ng W.-L."/>
            <person name="Kazmierczak K.M."/>
            <person name="Andrzejewski T.M."/>
            <person name="Davidsen T.M."/>
            <person name="Wayne K.J."/>
            <person name="Tettelin H."/>
            <person name="Glass J.I."/>
            <person name="Rusch D."/>
            <person name="Podicherti R."/>
            <person name="Tsui H.-C.T."/>
            <person name="Winkler M.E."/>
        </authorList>
    </citation>
    <scope>NUCLEOTIDE SEQUENCE</scope>
</reference>
<dbReference type="EMBL" id="UINC01058765">
    <property type="protein sequence ID" value="SVB81405.1"/>
    <property type="molecule type" value="Genomic_DNA"/>
</dbReference>
<accession>A0A382H2R1</accession>